<reference evidence="1" key="2">
    <citation type="journal article" date="2015" name="Data Brief">
        <title>Shoot transcriptome of the giant reed, Arundo donax.</title>
        <authorList>
            <person name="Barrero R.A."/>
            <person name="Guerrero F.D."/>
            <person name="Moolhuijzen P."/>
            <person name="Goolsby J.A."/>
            <person name="Tidwell J."/>
            <person name="Bellgard S.E."/>
            <person name="Bellgard M.I."/>
        </authorList>
    </citation>
    <scope>NUCLEOTIDE SEQUENCE</scope>
    <source>
        <tissue evidence="1">Shoot tissue taken approximately 20 cm above the soil surface</tissue>
    </source>
</reference>
<evidence type="ECO:0000313" key="1">
    <source>
        <dbReference type="EMBL" id="JAE38208.1"/>
    </source>
</evidence>
<organism evidence="1">
    <name type="scientific">Arundo donax</name>
    <name type="common">Giant reed</name>
    <name type="synonym">Donax arundinaceus</name>
    <dbReference type="NCBI Taxonomy" id="35708"/>
    <lineage>
        <taxon>Eukaryota</taxon>
        <taxon>Viridiplantae</taxon>
        <taxon>Streptophyta</taxon>
        <taxon>Embryophyta</taxon>
        <taxon>Tracheophyta</taxon>
        <taxon>Spermatophyta</taxon>
        <taxon>Magnoliopsida</taxon>
        <taxon>Liliopsida</taxon>
        <taxon>Poales</taxon>
        <taxon>Poaceae</taxon>
        <taxon>PACMAD clade</taxon>
        <taxon>Arundinoideae</taxon>
        <taxon>Arundineae</taxon>
        <taxon>Arundo</taxon>
    </lineage>
</organism>
<accession>A0A0A9HZ68</accession>
<sequence>MKRIYGEDRSTGEEVERCAAAATIKHLEDRLHLDIIDYTYNSFLAHKSDLLKIESMKMKYVGLACEVERAMKKNVQESEGCFQLPL</sequence>
<dbReference type="AlphaFoldDB" id="A0A0A9HZ68"/>
<protein>
    <submittedName>
        <fullName evidence="1">Uncharacterized protein</fullName>
    </submittedName>
</protein>
<reference evidence="1" key="1">
    <citation type="submission" date="2014-09" db="EMBL/GenBank/DDBJ databases">
        <authorList>
            <person name="Magalhaes I.L.F."/>
            <person name="Oliveira U."/>
            <person name="Santos F.R."/>
            <person name="Vidigal T.H.D.A."/>
            <person name="Brescovit A.D."/>
            <person name="Santos A.J."/>
        </authorList>
    </citation>
    <scope>NUCLEOTIDE SEQUENCE</scope>
    <source>
        <tissue evidence="1">Shoot tissue taken approximately 20 cm above the soil surface</tissue>
    </source>
</reference>
<proteinExistence type="predicted"/>
<dbReference type="EMBL" id="GBRH01159688">
    <property type="protein sequence ID" value="JAE38208.1"/>
    <property type="molecule type" value="Transcribed_RNA"/>
</dbReference>
<name>A0A0A9HZ68_ARUDO</name>